<evidence type="ECO:0000256" key="1">
    <source>
        <dbReference type="SAM" id="MobiDB-lite"/>
    </source>
</evidence>
<organism evidence="2 3">
    <name type="scientific">Flavobacterium defluvii</name>
    <dbReference type="NCBI Taxonomy" id="370979"/>
    <lineage>
        <taxon>Bacteria</taxon>
        <taxon>Pseudomonadati</taxon>
        <taxon>Bacteroidota</taxon>
        <taxon>Flavobacteriia</taxon>
        <taxon>Flavobacteriales</taxon>
        <taxon>Flavobacteriaceae</taxon>
        <taxon>Flavobacterium</taxon>
    </lineage>
</organism>
<evidence type="ECO:0000313" key="2">
    <source>
        <dbReference type="EMBL" id="SHH66209.1"/>
    </source>
</evidence>
<dbReference type="OrthoDB" id="1376870at2"/>
<feature type="region of interest" description="Disordered" evidence="1">
    <location>
        <begin position="60"/>
        <end position="85"/>
    </location>
</feature>
<gene>
    <name evidence="2" type="ORF">SAMN05443663_109151</name>
</gene>
<proteinExistence type="predicted"/>
<name>A0A1M5UT95_9FLAO</name>
<dbReference type="Proteomes" id="UP000184071">
    <property type="component" value="Unassembled WGS sequence"/>
</dbReference>
<sequence>MNFEERENYRQYDQDFQYDETKFRRQESNSFSLYDSITVCGDLENQYFRGKCNATAWDDEELDDNIDDENEYYDDDSLESIDRPL</sequence>
<keyword evidence="3" id="KW-1185">Reference proteome</keyword>
<accession>A0A1M5UT95</accession>
<dbReference type="AlphaFoldDB" id="A0A1M5UT95"/>
<evidence type="ECO:0000313" key="3">
    <source>
        <dbReference type="Proteomes" id="UP000184071"/>
    </source>
</evidence>
<reference evidence="3" key="1">
    <citation type="submission" date="2016-11" db="EMBL/GenBank/DDBJ databases">
        <authorList>
            <person name="Varghese N."/>
            <person name="Submissions S."/>
        </authorList>
    </citation>
    <scope>NUCLEOTIDE SEQUENCE [LARGE SCALE GENOMIC DNA]</scope>
    <source>
        <strain evidence="3">DSM 17963</strain>
    </source>
</reference>
<dbReference type="EMBL" id="FQWC01000009">
    <property type="protein sequence ID" value="SHH66209.1"/>
    <property type="molecule type" value="Genomic_DNA"/>
</dbReference>
<feature type="compositionally biased region" description="Acidic residues" evidence="1">
    <location>
        <begin position="60"/>
        <end position="79"/>
    </location>
</feature>
<protein>
    <submittedName>
        <fullName evidence="2">Uncharacterized protein</fullName>
    </submittedName>
</protein>